<keyword evidence="10" id="KW-1185">Reference proteome</keyword>
<keyword evidence="3" id="KW-0378">Hydrolase</keyword>
<evidence type="ECO:0000256" key="5">
    <source>
        <dbReference type="ARBA" id="ARBA00038058"/>
    </source>
</evidence>
<organism evidence="9 10">
    <name type="scientific">Neiella holothuriorum</name>
    <dbReference type="NCBI Taxonomy" id="2870530"/>
    <lineage>
        <taxon>Bacteria</taxon>
        <taxon>Pseudomonadati</taxon>
        <taxon>Pseudomonadota</taxon>
        <taxon>Gammaproteobacteria</taxon>
        <taxon>Alteromonadales</taxon>
        <taxon>Echinimonadaceae</taxon>
        <taxon>Neiella</taxon>
    </lineage>
</organism>
<dbReference type="Proteomes" id="UP001166251">
    <property type="component" value="Unassembled WGS sequence"/>
</dbReference>
<evidence type="ECO:0000256" key="1">
    <source>
        <dbReference type="ARBA" id="ARBA00001966"/>
    </source>
</evidence>
<comment type="caution">
    <text evidence="9">The sequence shown here is derived from an EMBL/GenBank/DDBJ whole genome shotgun (WGS) entry which is preliminary data.</text>
</comment>
<proteinExistence type="inferred from homology"/>
<accession>A0ABS7ED70</accession>
<dbReference type="Gene3D" id="3.40.50.300">
    <property type="entry name" value="P-loop containing nucleotide triphosphate hydrolases"/>
    <property type="match status" value="2"/>
</dbReference>
<feature type="domain" description="Helicase ATP-binding" evidence="8">
    <location>
        <begin position="15"/>
        <end position="278"/>
    </location>
</feature>
<dbReference type="InterPro" id="IPR014013">
    <property type="entry name" value="Helic_SF1/SF2_ATP-bd_DinG/Rad3"/>
</dbReference>
<evidence type="ECO:0000259" key="8">
    <source>
        <dbReference type="PROSITE" id="PS51193"/>
    </source>
</evidence>
<dbReference type="SMART" id="SM00491">
    <property type="entry name" value="HELICc2"/>
    <property type="match status" value="1"/>
</dbReference>
<evidence type="ECO:0000313" key="10">
    <source>
        <dbReference type="Proteomes" id="UP001166251"/>
    </source>
</evidence>
<evidence type="ECO:0000256" key="2">
    <source>
        <dbReference type="ARBA" id="ARBA00022741"/>
    </source>
</evidence>
<protein>
    <recommendedName>
        <fullName evidence="6">DNA 5'-3' helicase</fullName>
        <ecNumber evidence="6">5.6.2.3</ecNumber>
    </recommendedName>
</protein>
<dbReference type="SMART" id="SM00487">
    <property type="entry name" value="DEXDc"/>
    <property type="match status" value="1"/>
</dbReference>
<keyword evidence="4" id="KW-0067">ATP-binding</keyword>
<dbReference type="SUPFAM" id="SSF52540">
    <property type="entry name" value="P-loop containing nucleoside triphosphate hydrolases"/>
    <property type="match status" value="2"/>
</dbReference>
<evidence type="ECO:0000256" key="7">
    <source>
        <dbReference type="ARBA" id="ARBA00048954"/>
    </source>
</evidence>
<comment type="similarity">
    <text evidence="5">Belongs to the helicase family. DinG subfamily.</text>
</comment>
<dbReference type="InterPro" id="IPR027417">
    <property type="entry name" value="P-loop_NTPase"/>
</dbReference>
<gene>
    <name evidence="9" type="ORF">K0504_03895</name>
</gene>
<dbReference type="InterPro" id="IPR011545">
    <property type="entry name" value="DEAD/DEAH_box_helicase_dom"/>
</dbReference>
<dbReference type="EC" id="5.6.2.3" evidence="6"/>
<evidence type="ECO:0000313" key="9">
    <source>
        <dbReference type="EMBL" id="MBW8190169.1"/>
    </source>
</evidence>
<dbReference type="EMBL" id="JAHZSS010000003">
    <property type="protein sequence ID" value="MBW8190169.1"/>
    <property type="molecule type" value="Genomic_DNA"/>
</dbReference>
<dbReference type="PROSITE" id="PS51193">
    <property type="entry name" value="HELICASE_ATP_BIND_2"/>
    <property type="match status" value="1"/>
</dbReference>
<comment type="cofactor">
    <cofactor evidence="1">
        <name>[4Fe-4S] cluster</name>
        <dbReference type="ChEBI" id="CHEBI:49883"/>
    </cofactor>
</comment>
<name>A0ABS7ED70_9GAMM</name>
<sequence>MAVKSVAKCFEPDGELAKAIPQFRPRDAQIDMAKAVETAMKQKTSLVVEAGTGTGKTFAYLVPALRHKGKTIVSTGTKALQEQLFHRDLPTVVDALACGRPIALLKGRSNYLCRYRMNLHLKQADTLLEADLQADLVIVKRWANTSDSGDIGELTELGEDSRIYPYVTSTQDNCLGRDCADYDECYLLKARKKAQEAEVVVINHHLFFADMAIKDTGFGELLPQADTFIFDEAHQLPDVATLYFGTSLSTRQLTDLSKDVEAAYRSEAKDQAQLSKAGSRLSQAAQDLRLCFARDPSKGNWREQLQTPDVQRAIKRLTDDLSFLFDVLKLALGRGKLIDQCWERCSQYINQLKAVCQVEELGNSYWFETTPRHLIMHLTPLDIASRFEDFMGQQHASWVFTSATLKVADGFGHFASQMGIQRTAELGLASPFDYQQQSLLYVPANLPEPGGGQPTTDQFINCIMPLINASRGGVFVLFTSHRMMQLVAAAITEQLTRPVLVQGKSSKRILLDQFVAAGDAVLLATGSFWEGVDVRGDALSCVIIDKLPFGAPDDPLLSARIEDCRRGGGDPFGSIQIPQAVITLKQGAGRLIRSITDRGLLAICDARLASRGYGKTFLQSLPDMPRTRLESKAVAFLQQQLSDND</sequence>
<dbReference type="InterPro" id="IPR006555">
    <property type="entry name" value="ATP-dep_Helicase_C"/>
</dbReference>
<dbReference type="RefSeq" id="WP_220102852.1">
    <property type="nucleotide sequence ID" value="NZ_JAHZSS010000003.1"/>
</dbReference>
<evidence type="ECO:0000256" key="6">
    <source>
        <dbReference type="ARBA" id="ARBA00044969"/>
    </source>
</evidence>
<keyword evidence="9" id="KW-0347">Helicase</keyword>
<dbReference type="Pfam" id="PF00270">
    <property type="entry name" value="DEAD"/>
    <property type="match status" value="1"/>
</dbReference>
<dbReference type="InterPro" id="IPR045028">
    <property type="entry name" value="DinG/Rad3-like"/>
</dbReference>
<dbReference type="PANTHER" id="PTHR11472">
    <property type="entry name" value="DNA REPAIR DEAD HELICASE RAD3/XP-D SUBFAMILY MEMBER"/>
    <property type="match status" value="1"/>
</dbReference>
<keyword evidence="2" id="KW-0547">Nucleotide-binding</keyword>
<evidence type="ECO:0000256" key="4">
    <source>
        <dbReference type="ARBA" id="ARBA00022840"/>
    </source>
</evidence>
<dbReference type="GO" id="GO:0004386">
    <property type="term" value="F:helicase activity"/>
    <property type="evidence" value="ECO:0007669"/>
    <property type="project" value="UniProtKB-KW"/>
</dbReference>
<reference evidence="9" key="1">
    <citation type="submission" date="2021-07" db="EMBL/GenBank/DDBJ databases">
        <title>Neiella marina sp. nov., isolated from the intestinal content of sea cucumber Apostichopus japonicus.</title>
        <authorList>
            <person name="Bai X."/>
        </authorList>
    </citation>
    <scope>NUCLEOTIDE SEQUENCE</scope>
    <source>
        <strain evidence="9">126</strain>
    </source>
</reference>
<dbReference type="Pfam" id="PF13307">
    <property type="entry name" value="Helicase_C_2"/>
    <property type="match status" value="1"/>
</dbReference>
<evidence type="ECO:0000256" key="3">
    <source>
        <dbReference type="ARBA" id="ARBA00022801"/>
    </source>
</evidence>
<comment type="catalytic activity">
    <reaction evidence="7">
        <text>ATP + H2O = ADP + phosphate + H(+)</text>
        <dbReference type="Rhea" id="RHEA:13065"/>
        <dbReference type="ChEBI" id="CHEBI:15377"/>
        <dbReference type="ChEBI" id="CHEBI:15378"/>
        <dbReference type="ChEBI" id="CHEBI:30616"/>
        <dbReference type="ChEBI" id="CHEBI:43474"/>
        <dbReference type="ChEBI" id="CHEBI:456216"/>
        <dbReference type="EC" id="5.6.2.3"/>
    </reaction>
</comment>
<dbReference type="InterPro" id="IPR014001">
    <property type="entry name" value="Helicase_ATP-bd"/>
</dbReference>
<dbReference type="PANTHER" id="PTHR11472:SF34">
    <property type="entry name" value="REGULATOR OF TELOMERE ELONGATION HELICASE 1"/>
    <property type="match status" value="1"/>
</dbReference>